<protein>
    <recommendedName>
        <fullName evidence="2">Tyr recombinase domain-containing protein</fullName>
    </recommendedName>
</protein>
<dbReference type="EMBL" id="VSSQ01037836">
    <property type="protein sequence ID" value="MPM90627.1"/>
    <property type="molecule type" value="Genomic_DNA"/>
</dbReference>
<reference evidence="3" key="1">
    <citation type="submission" date="2019-08" db="EMBL/GenBank/DDBJ databases">
        <authorList>
            <person name="Kucharzyk K."/>
            <person name="Murdoch R.W."/>
            <person name="Higgins S."/>
            <person name="Loffler F."/>
        </authorList>
    </citation>
    <scope>NUCLEOTIDE SEQUENCE</scope>
</reference>
<gene>
    <name evidence="3" type="ORF">SDC9_137749</name>
</gene>
<dbReference type="GO" id="GO:0003677">
    <property type="term" value="F:DNA binding"/>
    <property type="evidence" value="ECO:0007669"/>
    <property type="project" value="InterPro"/>
</dbReference>
<accession>A0A645DMU6</accession>
<proteinExistence type="predicted"/>
<organism evidence="3">
    <name type="scientific">bioreactor metagenome</name>
    <dbReference type="NCBI Taxonomy" id="1076179"/>
    <lineage>
        <taxon>unclassified sequences</taxon>
        <taxon>metagenomes</taxon>
        <taxon>ecological metagenomes</taxon>
    </lineage>
</organism>
<dbReference type="GO" id="GO:0006310">
    <property type="term" value="P:DNA recombination"/>
    <property type="evidence" value="ECO:0007669"/>
    <property type="project" value="UniProtKB-KW"/>
</dbReference>
<keyword evidence="1" id="KW-0233">DNA recombination</keyword>
<dbReference type="InterPro" id="IPR013762">
    <property type="entry name" value="Integrase-like_cat_sf"/>
</dbReference>
<feature type="domain" description="Tyr recombinase" evidence="2">
    <location>
        <begin position="1"/>
        <end position="68"/>
    </location>
</feature>
<dbReference type="SUPFAM" id="SSF56349">
    <property type="entry name" value="DNA breaking-rejoining enzymes"/>
    <property type="match status" value="1"/>
</dbReference>
<dbReference type="InterPro" id="IPR002104">
    <property type="entry name" value="Integrase_catalytic"/>
</dbReference>
<dbReference type="PROSITE" id="PS51898">
    <property type="entry name" value="TYR_RECOMBINASE"/>
    <property type="match status" value="1"/>
</dbReference>
<dbReference type="AlphaFoldDB" id="A0A645DMU6"/>
<evidence type="ECO:0000313" key="3">
    <source>
        <dbReference type="EMBL" id="MPM90627.1"/>
    </source>
</evidence>
<sequence length="85" mass="9932">MVKDLLRQIGIDDERYSAHSLRHTAATFATNILHKDTTDIQYFLRHKDPKTTERYMHSLQRENSTIENELGDLLFNDSKNQKGKA</sequence>
<evidence type="ECO:0000259" key="2">
    <source>
        <dbReference type="PROSITE" id="PS51898"/>
    </source>
</evidence>
<dbReference type="InterPro" id="IPR011010">
    <property type="entry name" value="DNA_brk_join_enz"/>
</dbReference>
<dbReference type="Pfam" id="PF00589">
    <property type="entry name" value="Phage_integrase"/>
    <property type="match status" value="1"/>
</dbReference>
<evidence type="ECO:0000256" key="1">
    <source>
        <dbReference type="ARBA" id="ARBA00023172"/>
    </source>
</evidence>
<dbReference type="GO" id="GO:0015074">
    <property type="term" value="P:DNA integration"/>
    <property type="evidence" value="ECO:0007669"/>
    <property type="project" value="InterPro"/>
</dbReference>
<name>A0A645DMU6_9ZZZZ</name>
<dbReference type="Gene3D" id="1.10.443.10">
    <property type="entry name" value="Intergrase catalytic core"/>
    <property type="match status" value="1"/>
</dbReference>
<comment type="caution">
    <text evidence="3">The sequence shown here is derived from an EMBL/GenBank/DDBJ whole genome shotgun (WGS) entry which is preliminary data.</text>
</comment>